<sequence length="328" mass="35296">MKRREFITIVGGVAAAWPLAARAQQGERVRIGVLMSGFASDPENQIRIAAFQHRLDELGWTDASKVRIDYRWSGNDADHLRSSAVELVGLAPDVIFGGTTSATGALLQVTRTVPIVFALVADPVGAGYVESLARPGGNVTGFLPFEYGIAGKWLELLKQMSPAVTRMAVIRDPNSPTGIGQWAVIQAMAPSIGVELSLINIRGAGELQHDITALARSPNSGLIVTGTPLATQHRELIIKLAADHKLPAIYYERYFITGGGLISYGSHFVDQFRRAAGYVDRILKGEKPGDLPVQAPTRYELVVNLKTAKALGIDVPPALLARADEVIE</sequence>
<protein>
    <submittedName>
        <fullName evidence="1">Putative ABC transport system substrate-binding protein</fullName>
    </submittedName>
</protein>
<reference evidence="2" key="1">
    <citation type="submission" date="2016-11" db="EMBL/GenBank/DDBJ databases">
        <authorList>
            <person name="Varghese N."/>
            <person name="Submissions S."/>
        </authorList>
    </citation>
    <scope>NUCLEOTIDE SEQUENCE [LARGE SCALE GENOMIC DNA]</scope>
    <source>
        <strain evidence="2">GAS401</strain>
    </source>
</reference>
<proteinExistence type="predicted"/>
<dbReference type="PANTHER" id="PTHR35271">
    <property type="entry name" value="ABC TRANSPORTER, SUBSTRATE-BINDING LIPOPROTEIN-RELATED"/>
    <property type="match status" value="1"/>
</dbReference>
<dbReference type="CDD" id="cd06325">
    <property type="entry name" value="PBP1_ABC_unchar_transporter"/>
    <property type="match status" value="1"/>
</dbReference>
<dbReference type="PANTHER" id="PTHR35271:SF1">
    <property type="entry name" value="ABC TRANSPORTER, SUBSTRATE-BINDING LIPOPROTEIN"/>
    <property type="match status" value="1"/>
</dbReference>
<name>A0A1M7UU54_9BRAD</name>
<keyword evidence="2" id="KW-1185">Reference proteome</keyword>
<dbReference type="InterPro" id="IPR007487">
    <property type="entry name" value="ABC_transpt-TYRBP-like"/>
</dbReference>
<dbReference type="RefSeq" id="WP_072826611.1">
    <property type="nucleotide sequence ID" value="NZ_LT670849.1"/>
</dbReference>
<dbReference type="Pfam" id="PF04392">
    <property type="entry name" value="ABC_sub_bind"/>
    <property type="match status" value="1"/>
</dbReference>
<organism evidence="1 2">
    <name type="scientific">Bradyrhizobium erythrophlei</name>
    <dbReference type="NCBI Taxonomy" id="1437360"/>
    <lineage>
        <taxon>Bacteria</taxon>
        <taxon>Pseudomonadati</taxon>
        <taxon>Pseudomonadota</taxon>
        <taxon>Alphaproteobacteria</taxon>
        <taxon>Hyphomicrobiales</taxon>
        <taxon>Nitrobacteraceae</taxon>
        <taxon>Bradyrhizobium</taxon>
    </lineage>
</organism>
<dbReference type="Proteomes" id="UP000184096">
    <property type="component" value="Chromosome I"/>
</dbReference>
<accession>A0A1M7UU54</accession>
<dbReference type="AlphaFoldDB" id="A0A1M7UU54"/>
<gene>
    <name evidence="1" type="ORF">SAMN05444170_6678</name>
</gene>
<evidence type="ECO:0000313" key="2">
    <source>
        <dbReference type="Proteomes" id="UP000184096"/>
    </source>
</evidence>
<dbReference type="EMBL" id="LT670849">
    <property type="protein sequence ID" value="SHN86426.1"/>
    <property type="molecule type" value="Genomic_DNA"/>
</dbReference>
<evidence type="ECO:0000313" key="1">
    <source>
        <dbReference type="EMBL" id="SHN86426.1"/>
    </source>
</evidence>
<dbReference type="Gene3D" id="3.40.50.2300">
    <property type="match status" value="2"/>
</dbReference>